<organism evidence="2 3">
    <name type="scientific">Flexistipes sinusarabici</name>
    <dbReference type="NCBI Taxonomy" id="2352"/>
    <lineage>
        <taxon>Bacteria</taxon>
        <taxon>Pseudomonadati</taxon>
        <taxon>Deferribacterota</taxon>
        <taxon>Deferribacteres</taxon>
        <taxon>Deferribacterales</taxon>
        <taxon>Flexistipitaceae</taxon>
        <taxon>Flexistipes</taxon>
    </lineage>
</organism>
<feature type="non-terminal residue" evidence="2">
    <location>
        <position position="65"/>
    </location>
</feature>
<dbReference type="EMBL" id="DPPF01000065">
    <property type="protein sequence ID" value="HCW92648.1"/>
    <property type="molecule type" value="Genomic_DNA"/>
</dbReference>
<dbReference type="AlphaFoldDB" id="A0A3D5QAA3"/>
<keyword evidence="1" id="KW-1133">Transmembrane helix</keyword>
<protein>
    <submittedName>
        <fullName evidence="2">Uncharacterized protein</fullName>
    </submittedName>
</protein>
<proteinExistence type="predicted"/>
<comment type="caution">
    <text evidence="2">The sequence shown here is derived from an EMBL/GenBank/DDBJ whole genome shotgun (WGS) entry which is preliminary data.</text>
</comment>
<keyword evidence="1" id="KW-0812">Transmembrane</keyword>
<evidence type="ECO:0000256" key="1">
    <source>
        <dbReference type="SAM" id="Phobius"/>
    </source>
</evidence>
<dbReference type="Proteomes" id="UP000262325">
    <property type="component" value="Unassembled WGS sequence"/>
</dbReference>
<feature type="transmembrane region" description="Helical" evidence="1">
    <location>
        <begin position="12"/>
        <end position="33"/>
    </location>
</feature>
<evidence type="ECO:0000313" key="3">
    <source>
        <dbReference type="Proteomes" id="UP000262325"/>
    </source>
</evidence>
<name>A0A3D5QAA3_FLESI</name>
<keyword evidence="1" id="KW-0472">Membrane</keyword>
<evidence type="ECO:0000313" key="2">
    <source>
        <dbReference type="EMBL" id="HCW92648.1"/>
    </source>
</evidence>
<reference evidence="2 3" key="1">
    <citation type="journal article" date="2018" name="Nat. Biotechnol.">
        <title>A standardized bacterial taxonomy based on genome phylogeny substantially revises the tree of life.</title>
        <authorList>
            <person name="Parks D.H."/>
            <person name="Chuvochina M."/>
            <person name="Waite D.W."/>
            <person name="Rinke C."/>
            <person name="Skarshewski A."/>
            <person name="Chaumeil P.A."/>
            <person name="Hugenholtz P."/>
        </authorList>
    </citation>
    <scope>NUCLEOTIDE SEQUENCE [LARGE SCALE GENOMIC DNA]</scope>
    <source>
        <strain evidence="2">UBA8672</strain>
    </source>
</reference>
<sequence>MKWLSKLRLQSKLIIFIFASILMQLIVLGFLSINVISDVLQKQIGERALAVSKTLSQNEKLQKLM</sequence>
<accession>A0A3D5QAA3</accession>
<gene>
    <name evidence="2" type="ORF">DHM44_03095</name>
</gene>